<accession>A0A3P5XGB2</accession>
<feature type="domain" description="PvuRts1 I-like SET and RING associated" evidence="1">
    <location>
        <begin position="143"/>
        <end position="281"/>
    </location>
</feature>
<dbReference type="RefSeq" id="WP_124071863.1">
    <property type="nucleotide sequence ID" value="NZ_CBCRXF010000025.1"/>
</dbReference>
<organism evidence="3 4">
    <name type="scientific">Filibacter tadaridae</name>
    <dbReference type="NCBI Taxonomy" id="2483811"/>
    <lineage>
        <taxon>Bacteria</taxon>
        <taxon>Bacillati</taxon>
        <taxon>Bacillota</taxon>
        <taxon>Bacilli</taxon>
        <taxon>Bacillales</taxon>
        <taxon>Caryophanaceae</taxon>
        <taxon>Filibacter</taxon>
    </lineage>
</organism>
<evidence type="ECO:0000313" key="4">
    <source>
        <dbReference type="Proteomes" id="UP000270468"/>
    </source>
</evidence>
<gene>
    <name evidence="3" type="ORF">FILTAD_03057</name>
</gene>
<dbReference type="Proteomes" id="UP000270468">
    <property type="component" value="Unassembled WGS sequence"/>
</dbReference>
<dbReference type="EMBL" id="UXAV01000062">
    <property type="protein sequence ID" value="VDC33805.1"/>
    <property type="molecule type" value="Genomic_DNA"/>
</dbReference>
<protein>
    <submittedName>
        <fullName evidence="3">Uncharacterized protein</fullName>
    </submittedName>
</protein>
<sequence>MDKYQFIKKQLSKTNKKNDENYVVSRIWHLINNVDVKMITQQYILRDLATKRYALADIYFPQFGIIVEIDEPYHQTEEMLLKDKIRQNDIVQALECEVFRVTVSDNIVEVNKQVDFIVSEIHKMIAKDGFVPWNLQEEYDPITYIRAGFIDADDHPVFKTISDCCNCFGAGYNGLQHSGARHKYQSEIDIKGLKFYPNGEWNNQLEADDEHFTEFNFDPAKNQAYLEKRLHKMRHELALFAHVKSELGGYEYVFKGWYRLDVEETQRIGKLLYNRVSKIMPTYFPKDGEAPTILAKAFDQEREIARFYDEGVLGVFQKKYPKYQIR</sequence>
<feature type="domain" description="Restriction endonuclease PvuRts1 I-like N-terminal" evidence="2">
    <location>
        <begin position="4"/>
        <end position="114"/>
    </location>
</feature>
<keyword evidence="4" id="KW-1185">Reference proteome</keyword>
<dbReference type="OrthoDB" id="5125854at2"/>
<reference evidence="3 4" key="1">
    <citation type="submission" date="2018-11" db="EMBL/GenBank/DDBJ databases">
        <authorList>
            <person name="Criscuolo A."/>
        </authorList>
    </citation>
    <scope>NUCLEOTIDE SEQUENCE [LARGE SCALE GENOMIC DNA]</scope>
    <source>
        <strain evidence="3">ATB-66</strain>
    </source>
</reference>
<evidence type="ECO:0000259" key="2">
    <source>
        <dbReference type="Pfam" id="PF21598"/>
    </source>
</evidence>
<evidence type="ECO:0000313" key="3">
    <source>
        <dbReference type="EMBL" id="VDC33805.1"/>
    </source>
</evidence>
<proteinExistence type="predicted"/>
<evidence type="ECO:0000259" key="1">
    <source>
        <dbReference type="Pfam" id="PF18491"/>
    </source>
</evidence>
<dbReference type="AlphaFoldDB" id="A0A3P5XGB2"/>
<name>A0A3P5XGB2_9BACL</name>
<dbReference type="Gene3D" id="3.40.960.10">
    <property type="entry name" value="VSR Endonuclease"/>
    <property type="match status" value="1"/>
</dbReference>
<dbReference type="Pfam" id="PF21598">
    <property type="entry name" value="PvuRts1I-like_N"/>
    <property type="match status" value="1"/>
</dbReference>
<dbReference type="InterPro" id="IPR040674">
    <property type="entry name" value="PvuRts1I-like_SRA"/>
</dbReference>
<dbReference type="InterPro" id="IPR048797">
    <property type="entry name" value="PvuRts1I-like_N"/>
</dbReference>
<dbReference type="Pfam" id="PF18491">
    <property type="entry name" value="SRA"/>
    <property type="match status" value="1"/>
</dbReference>